<organism evidence="9 10">
    <name type="scientific">Desulfatibacillum alkenivorans DSM 16219</name>
    <dbReference type="NCBI Taxonomy" id="1121393"/>
    <lineage>
        <taxon>Bacteria</taxon>
        <taxon>Pseudomonadati</taxon>
        <taxon>Thermodesulfobacteriota</taxon>
        <taxon>Desulfobacteria</taxon>
        <taxon>Desulfobacterales</taxon>
        <taxon>Desulfatibacillaceae</taxon>
        <taxon>Desulfatibacillum</taxon>
    </lineage>
</organism>
<evidence type="ECO:0000256" key="7">
    <source>
        <dbReference type="ARBA" id="ARBA00023136"/>
    </source>
</evidence>
<comment type="subcellular location">
    <subcellularLocation>
        <location evidence="1">Cell membrane</location>
        <topology evidence="1">Multi-pass membrane protein</topology>
    </subcellularLocation>
</comment>
<feature type="transmembrane region" description="Helical" evidence="8">
    <location>
        <begin position="65"/>
        <end position="86"/>
    </location>
</feature>
<evidence type="ECO:0000256" key="8">
    <source>
        <dbReference type="SAM" id="Phobius"/>
    </source>
</evidence>
<gene>
    <name evidence="9" type="ORF">SAMN02745216_03526</name>
</gene>
<feature type="transmembrane region" description="Helical" evidence="8">
    <location>
        <begin position="155"/>
        <end position="177"/>
    </location>
</feature>
<dbReference type="InterPro" id="IPR037294">
    <property type="entry name" value="ABC_BtuC-like"/>
</dbReference>
<evidence type="ECO:0000256" key="2">
    <source>
        <dbReference type="ARBA" id="ARBA00007935"/>
    </source>
</evidence>
<sequence length="336" mass="35554">MTRILTSRQFYGIIAIYAIGAGAVFFVSPFLGGETLNMTQVMNGLFHNSPNVDADIFLYHRLPRVLLAFIVGGALGVVGAALQVVLKNVLAEPYILGIAGGGAVGAVAAISIPGMFFQFGPFTSTQFLSLAGCMFCIAGLYWLAQRPTGISMNTILLAGVTFNILCGAAILLIRYLVNPHQLVAMDRWMMGGLDVVGYQDLVSLTPFLIPGLLMVFMQANALNQLAFGEDMAHGRGVDVQRVQRMVFLGAGLATAAAVSLAGPIGFVGLVIPHAVRRLSGYDHRVVLPASFLLGGGVLTLCDLVARTAVHPTEMPVGIITAIIGGPVFLRILLVKK</sequence>
<evidence type="ECO:0000313" key="9">
    <source>
        <dbReference type="EMBL" id="SHK48024.1"/>
    </source>
</evidence>
<keyword evidence="10" id="KW-1185">Reference proteome</keyword>
<feature type="transmembrane region" description="Helical" evidence="8">
    <location>
        <begin position="93"/>
        <end position="119"/>
    </location>
</feature>
<dbReference type="Gene3D" id="1.10.3470.10">
    <property type="entry name" value="ABC transporter involved in vitamin B12 uptake, BtuC"/>
    <property type="match status" value="1"/>
</dbReference>
<keyword evidence="5 8" id="KW-0812">Transmembrane</keyword>
<dbReference type="PANTHER" id="PTHR30472">
    <property type="entry name" value="FERRIC ENTEROBACTIN TRANSPORT SYSTEM PERMEASE PROTEIN"/>
    <property type="match status" value="1"/>
</dbReference>
<dbReference type="SUPFAM" id="SSF81345">
    <property type="entry name" value="ABC transporter involved in vitamin B12 uptake, BtuC"/>
    <property type="match status" value="1"/>
</dbReference>
<evidence type="ECO:0000256" key="6">
    <source>
        <dbReference type="ARBA" id="ARBA00022989"/>
    </source>
</evidence>
<keyword evidence="6 8" id="KW-1133">Transmembrane helix</keyword>
<feature type="transmembrane region" description="Helical" evidence="8">
    <location>
        <begin position="285"/>
        <end position="304"/>
    </location>
</feature>
<evidence type="ECO:0000256" key="1">
    <source>
        <dbReference type="ARBA" id="ARBA00004651"/>
    </source>
</evidence>
<keyword evidence="3" id="KW-0813">Transport</keyword>
<comment type="similarity">
    <text evidence="2">Belongs to the binding-protein-dependent transport system permease family. FecCD subfamily.</text>
</comment>
<proteinExistence type="inferred from homology"/>
<dbReference type="EMBL" id="FQZU01000025">
    <property type="protein sequence ID" value="SHK48024.1"/>
    <property type="molecule type" value="Genomic_DNA"/>
</dbReference>
<dbReference type="Proteomes" id="UP000183994">
    <property type="component" value="Unassembled WGS sequence"/>
</dbReference>
<feature type="transmembrane region" description="Helical" evidence="8">
    <location>
        <begin position="316"/>
        <end position="333"/>
    </location>
</feature>
<keyword evidence="7 8" id="KW-0472">Membrane</keyword>
<dbReference type="STRING" id="1121393.SAMN02745216_03526"/>
<dbReference type="AlphaFoldDB" id="A0A1M6STH3"/>
<dbReference type="CDD" id="cd06550">
    <property type="entry name" value="TM_ABC_iron-siderophores_like"/>
    <property type="match status" value="1"/>
</dbReference>
<dbReference type="GO" id="GO:0005886">
    <property type="term" value="C:plasma membrane"/>
    <property type="evidence" value="ECO:0007669"/>
    <property type="project" value="UniProtKB-SubCell"/>
</dbReference>
<feature type="transmembrane region" description="Helical" evidence="8">
    <location>
        <begin position="125"/>
        <end position="143"/>
    </location>
</feature>
<evidence type="ECO:0000256" key="5">
    <source>
        <dbReference type="ARBA" id="ARBA00022692"/>
    </source>
</evidence>
<reference evidence="10" key="1">
    <citation type="submission" date="2016-11" db="EMBL/GenBank/DDBJ databases">
        <authorList>
            <person name="Varghese N."/>
            <person name="Submissions S."/>
        </authorList>
    </citation>
    <scope>NUCLEOTIDE SEQUENCE [LARGE SCALE GENOMIC DNA]</scope>
    <source>
        <strain evidence="10">DSM 16219</strain>
    </source>
</reference>
<keyword evidence="4" id="KW-1003">Cell membrane</keyword>
<feature type="transmembrane region" description="Helical" evidence="8">
    <location>
        <begin position="12"/>
        <end position="32"/>
    </location>
</feature>
<protein>
    <submittedName>
        <fullName evidence="9">Iron complex transport system permease protein</fullName>
    </submittedName>
</protein>
<dbReference type="GO" id="GO:0022857">
    <property type="term" value="F:transmembrane transporter activity"/>
    <property type="evidence" value="ECO:0007669"/>
    <property type="project" value="InterPro"/>
</dbReference>
<dbReference type="OrthoDB" id="9782305at2"/>
<feature type="transmembrane region" description="Helical" evidence="8">
    <location>
        <begin position="197"/>
        <end position="217"/>
    </location>
</feature>
<dbReference type="InterPro" id="IPR000522">
    <property type="entry name" value="ABC_transptr_permease_BtuC"/>
</dbReference>
<dbReference type="PANTHER" id="PTHR30472:SF25">
    <property type="entry name" value="ABC TRANSPORTER PERMEASE PROTEIN MJ0876-RELATED"/>
    <property type="match status" value="1"/>
</dbReference>
<dbReference type="Pfam" id="PF01032">
    <property type="entry name" value="FecCD"/>
    <property type="match status" value="1"/>
</dbReference>
<accession>A0A1M6STH3</accession>
<name>A0A1M6STH3_9BACT</name>
<dbReference type="RefSeq" id="WP_073477572.1">
    <property type="nucleotide sequence ID" value="NZ_FQZU01000025.1"/>
</dbReference>
<evidence type="ECO:0000256" key="4">
    <source>
        <dbReference type="ARBA" id="ARBA00022475"/>
    </source>
</evidence>
<evidence type="ECO:0000313" key="10">
    <source>
        <dbReference type="Proteomes" id="UP000183994"/>
    </source>
</evidence>
<evidence type="ECO:0000256" key="3">
    <source>
        <dbReference type="ARBA" id="ARBA00022448"/>
    </source>
</evidence>
<feature type="transmembrane region" description="Helical" evidence="8">
    <location>
        <begin position="245"/>
        <end position="273"/>
    </location>
</feature>